<dbReference type="GO" id="GO:0016616">
    <property type="term" value="F:oxidoreductase activity, acting on the CH-OH group of donors, NAD or NADP as acceptor"/>
    <property type="evidence" value="ECO:0007669"/>
    <property type="project" value="InterPro"/>
</dbReference>
<dbReference type="SUPFAM" id="SSF51735">
    <property type="entry name" value="NAD(P)-binding Rossmann-fold domains"/>
    <property type="match status" value="1"/>
</dbReference>
<dbReference type="Gene3D" id="3.40.50.720">
    <property type="entry name" value="NAD(P)-binding Rossmann-like Domain"/>
    <property type="match status" value="2"/>
</dbReference>
<dbReference type="InterPro" id="IPR036291">
    <property type="entry name" value="NAD(P)-bd_dom_sf"/>
</dbReference>
<dbReference type="InterPro" id="IPR006139">
    <property type="entry name" value="D-isomer_2_OHA_DH_cat_dom"/>
</dbReference>
<dbReference type="Pfam" id="PF02826">
    <property type="entry name" value="2-Hacid_dh_C"/>
    <property type="match status" value="1"/>
</dbReference>
<dbReference type="PANTHER" id="PTHR42789">
    <property type="entry name" value="D-ISOMER SPECIFIC 2-HYDROXYACID DEHYDROGENASE FAMILY PROTEIN (AFU_ORTHOLOGUE AFUA_6G10090)"/>
    <property type="match status" value="1"/>
</dbReference>
<dbReference type="STRING" id="146817.SAMN04488502_107146"/>
<dbReference type="CDD" id="cd12171">
    <property type="entry name" value="2-Hacid_dh_10"/>
    <property type="match status" value="1"/>
</dbReference>
<comment type="similarity">
    <text evidence="1 4">Belongs to the D-isomer specific 2-hydroxyacid dehydrogenase family.</text>
</comment>
<sequence length="365" mass="39919">MAKKLKALLIGDAMIVGSEFQLAAQKYLSGFTSEVKVSDWEPDWQKLQARRLEVEKKGPEIEEVDALIKAEGKDAELLAGLFLPISSKVFDAMPNLKIAGVSRAGLENVNVKEATKRGILVFNIEGRNAEAVSDFAVGLMLSECRNIARAHFAIKNGQWRKAFSNSSWVPELKGKNVGIVGFGYIGRLVAQKLSGFGVNILVYDPFVKPEDVSAAGATLVEKDKLFSDSDFISLHARMSESTKNMVGAKELGLMKSTAYLINTGRAGLVDEQALLSVLREKKIAGAGLDVFLDEPLKPDSEFLTLDNVTLSTHIAGTTKEALTRSPEILLEDISKLLQGQKPRFVINKEVLEQPAFKEWLAGVQQ</sequence>
<evidence type="ECO:0000313" key="7">
    <source>
        <dbReference type="EMBL" id="SDM80475.1"/>
    </source>
</evidence>
<keyword evidence="2 4" id="KW-0560">Oxidoreductase</keyword>
<dbReference type="InterPro" id="IPR006140">
    <property type="entry name" value="D-isomer_DH_NAD-bd"/>
</dbReference>
<keyword evidence="3" id="KW-0520">NAD</keyword>
<dbReference type="AlphaFoldDB" id="A0A1G9W8Z7"/>
<evidence type="ECO:0000256" key="1">
    <source>
        <dbReference type="ARBA" id="ARBA00005854"/>
    </source>
</evidence>
<evidence type="ECO:0000256" key="4">
    <source>
        <dbReference type="RuleBase" id="RU003719"/>
    </source>
</evidence>
<reference evidence="7 8" key="1">
    <citation type="submission" date="2016-10" db="EMBL/GenBank/DDBJ databases">
        <authorList>
            <person name="de Groot N.N."/>
        </authorList>
    </citation>
    <scope>NUCLEOTIDE SEQUENCE [LARGE SCALE GENOMIC DNA]</scope>
    <source>
        <strain evidence="7 8">DSM 1736</strain>
    </source>
</reference>
<dbReference type="SUPFAM" id="SSF52283">
    <property type="entry name" value="Formate/glycerate dehydrogenase catalytic domain-like"/>
    <property type="match status" value="1"/>
</dbReference>
<accession>A0A1G9W8Z7</accession>
<protein>
    <submittedName>
        <fullName evidence="7">D-3-phosphoglycerate dehydrogenase</fullName>
    </submittedName>
</protein>
<dbReference type="OrthoDB" id="9805416at2"/>
<proteinExistence type="inferred from homology"/>
<dbReference type="EMBL" id="FNHB01000007">
    <property type="protein sequence ID" value="SDM80475.1"/>
    <property type="molecule type" value="Genomic_DNA"/>
</dbReference>
<dbReference type="PANTHER" id="PTHR42789:SF1">
    <property type="entry name" value="D-ISOMER SPECIFIC 2-HYDROXYACID DEHYDROGENASE FAMILY PROTEIN (AFU_ORTHOLOGUE AFUA_6G10090)"/>
    <property type="match status" value="1"/>
</dbReference>
<dbReference type="RefSeq" id="WP_092074179.1">
    <property type="nucleotide sequence ID" value="NZ_FNHB01000007.1"/>
</dbReference>
<organism evidence="7 8">
    <name type="scientific">Dendrosporobacter quercicolus</name>
    <dbReference type="NCBI Taxonomy" id="146817"/>
    <lineage>
        <taxon>Bacteria</taxon>
        <taxon>Bacillati</taxon>
        <taxon>Bacillota</taxon>
        <taxon>Negativicutes</taxon>
        <taxon>Selenomonadales</taxon>
        <taxon>Sporomusaceae</taxon>
        <taxon>Dendrosporobacter</taxon>
    </lineage>
</organism>
<dbReference type="FunFam" id="3.40.50.720:FF:000203">
    <property type="entry name" value="D-3-phosphoglycerate dehydrogenase (SerA)"/>
    <property type="match status" value="1"/>
</dbReference>
<dbReference type="GO" id="GO:0051287">
    <property type="term" value="F:NAD binding"/>
    <property type="evidence" value="ECO:0007669"/>
    <property type="project" value="InterPro"/>
</dbReference>
<feature type="domain" description="D-isomer specific 2-hydroxyacid dehydrogenase catalytic" evidence="5">
    <location>
        <begin position="53"/>
        <end position="347"/>
    </location>
</feature>
<name>A0A1G9W8Z7_9FIRM</name>
<evidence type="ECO:0000259" key="6">
    <source>
        <dbReference type="Pfam" id="PF02826"/>
    </source>
</evidence>
<keyword evidence="8" id="KW-1185">Reference proteome</keyword>
<dbReference type="Proteomes" id="UP000214880">
    <property type="component" value="Unassembled WGS sequence"/>
</dbReference>
<dbReference type="Pfam" id="PF00389">
    <property type="entry name" value="2-Hacid_dh"/>
    <property type="match status" value="1"/>
</dbReference>
<evidence type="ECO:0000313" key="8">
    <source>
        <dbReference type="Proteomes" id="UP000214880"/>
    </source>
</evidence>
<gene>
    <name evidence="7" type="ORF">SAMN04488502_107146</name>
</gene>
<evidence type="ECO:0000256" key="3">
    <source>
        <dbReference type="ARBA" id="ARBA00023027"/>
    </source>
</evidence>
<dbReference type="InterPro" id="IPR050857">
    <property type="entry name" value="D-2-hydroxyacid_DH"/>
</dbReference>
<feature type="domain" description="D-isomer specific 2-hydroxyacid dehydrogenase NAD-binding" evidence="6">
    <location>
        <begin position="137"/>
        <end position="315"/>
    </location>
</feature>
<evidence type="ECO:0000259" key="5">
    <source>
        <dbReference type="Pfam" id="PF00389"/>
    </source>
</evidence>
<evidence type="ECO:0000256" key="2">
    <source>
        <dbReference type="ARBA" id="ARBA00023002"/>
    </source>
</evidence>